<protein>
    <submittedName>
        <fullName evidence="1">Uncharacterized protein</fullName>
    </submittedName>
</protein>
<reference evidence="1 2" key="1">
    <citation type="submission" date="2014-02" db="EMBL/GenBank/DDBJ databases">
        <authorList>
            <person name="Sears C."/>
            <person name="Carroll K."/>
            <person name="Sack B.R."/>
            <person name="Qadri F."/>
            <person name="Myers L.L."/>
            <person name="Chung G.-T."/>
            <person name="Escheverria P."/>
            <person name="Fraser C.M."/>
            <person name="Sadzewicz L."/>
            <person name="Shefchek K.A."/>
            <person name="Tallon L."/>
            <person name="Das S.P."/>
            <person name="Daugherty S."/>
            <person name="Mongodin E.F."/>
        </authorList>
    </citation>
    <scope>NUCLEOTIDE SEQUENCE [LARGE SCALE GENOMIC DNA]</scope>
    <source>
        <strain evidence="2">3998T(B)3</strain>
    </source>
</reference>
<evidence type="ECO:0000313" key="1">
    <source>
        <dbReference type="EMBL" id="EXY90461.1"/>
    </source>
</evidence>
<organism evidence="1 2">
    <name type="scientific">Bacteroides fragilis str. 3998T(B)3</name>
    <dbReference type="NCBI Taxonomy" id="1339316"/>
    <lineage>
        <taxon>Bacteria</taxon>
        <taxon>Pseudomonadati</taxon>
        <taxon>Bacteroidota</taxon>
        <taxon>Bacteroidia</taxon>
        <taxon>Bacteroidales</taxon>
        <taxon>Bacteroidaceae</taxon>
        <taxon>Bacteroides</taxon>
    </lineage>
</organism>
<sequence length="41" mass="4879">MKFNPKPVKPLVKPLHSFMIKGVKIQAYSRRDALKRYNHLK</sequence>
<dbReference type="Proteomes" id="UP000020773">
    <property type="component" value="Unassembled WGS sequence"/>
</dbReference>
<accession>A0A015V4X7</accession>
<proteinExistence type="predicted"/>
<dbReference type="EMBL" id="JGDB01000168">
    <property type="protein sequence ID" value="EXY90461.1"/>
    <property type="molecule type" value="Genomic_DNA"/>
</dbReference>
<dbReference type="AlphaFoldDB" id="A0A015V4X7"/>
<name>A0A015V4X7_BACFG</name>
<gene>
    <name evidence="1" type="ORF">M125_2802</name>
</gene>
<evidence type="ECO:0000313" key="2">
    <source>
        <dbReference type="Proteomes" id="UP000020773"/>
    </source>
</evidence>
<comment type="caution">
    <text evidence="1">The sequence shown here is derived from an EMBL/GenBank/DDBJ whole genome shotgun (WGS) entry which is preliminary data.</text>
</comment>